<evidence type="ECO:0000256" key="5">
    <source>
        <dbReference type="ARBA" id="ARBA00022833"/>
    </source>
</evidence>
<evidence type="ECO:0000313" key="13">
    <source>
        <dbReference type="Proteomes" id="UP000626092"/>
    </source>
</evidence>
<keyword evidence="7" id="KW-0238">DNA-binding</keyword>
<evidence type="ECO:0000256" key="1">
    <source>
        <dbReference type="ARBA" id="ARBA00004123"/>
    </source>
</evidence>
<keyword evidence="9" id="KW-0539">Nucleus</keyword>
<dbReference type="InterPro" id="IPR008906">
    <property type="entry name" value="HATC_C_dom"/>
</dbReference>
<comment type="caution">
    <text evidence="12">The sequence shown here is derived from an EMBL/GenBank/DDBJ whole genome shotgun (WGS) entry which is preliminary data.</text>
</comment>
<name>A0A834GYZ6_RHOSS</name>
<keyword evidence="6" id="KW-0805">Transcription regulation</keyword>
<dbReference type="InterPro" id="IPR003656">
    <property type="entry name" value="Znf_BED"/>
</dbReference>
<dbReference type="PANTHER" id="PTHR46481:SF6">
    <property type="entry name" value="ZINC FINGER BED DOMAIN-CONTAINING PROTEIN RICESLEEPER 2-LIKE"/>
    <property type="match status" value="1"/>
</dbReference>
<keyword evidence="3" id="KW-0479">Metal-binding</keyword>
<dbReference type="InterPro" id="IPR052035">
    <property type="entry name" value="ZnF_BED_domain_contain"/>
</dbReference>
<dbReference type="GO" id="GO:0005634">
    <property type="term" value="C:nucleus"/>
    <property type="evidence" value="ECO:0007669"/>
    <property type="project" value="UniProtKB-SubCell"/>
</dbReference>
<dbReference type="SMART" id="SM00614">
    <property type="entry name" value="ZnF_BED"/>
    <property type="match status" value="1"/>
</dbReference>
<evidence type="ECO:0000256" key="10">
    <source>
        <dbReference type="PROSITE-ProRule" id="PRU00027"/>
    </source>
</evidence>
<dbReference type="Pfam" id="PF05699">
    <property type="entry name" value="Dimer_Tnp_hAT"/>
    <property type="match status" value="1"/>
</dbReference>
<evidence type="ECO:0000256" key="3">
    <source>
        <dbReference type="ARBA" id="ARBA00022723"/>
    </source>
</evidence>
<evidence type="ECO:0000256" key="4">
    <source>
        <dbReference type="ARBA" id="ARBA00022771"/>
    </source>
</evidence>
<evidence type="ECO:0000256" key="9">
    <source>
        <dbReference type="ARBA" id="ARBA00023242"/>
    </source>
</evidence>
<dbReference type="Pfam" id="PF02892">
    <property type="entry name" value="zf-BED"/>
    <property type="match status" value="1"/>
</dbReference>
<gene>
    <name evidence="12" type="ORF">RHSIM_Rhsim06G0108000</name>
</gene>
<keyword evidence="8" id="KW-0804">Transcription</keyword>
<comment type="subunit">
    <text evidence="2">Homodimer.</text>
</comment>
<dbReference type="InterPro" id="IPR012337">
    <property type="entry name" value="RNaseH-like_sf"/>
</dbReference>
<accession>A0A834GYZ6</accession>
<evidence type="ECO:0000313" key="12">
    <source>
        <dbReference type="EMBL" id="KAF7141821.1"/>
    </source>
</evidence>
<dbReference type="PROSITE" id="PS50808">
    <property type="entry name" value="ZF_BED"/>
    <property type="match status" value="1"/>
</dbReference>
<dbReference type="InterPro" id="IPR036236">
    <property type="entry name" value="Znf_C2H2_sf"/>
</dbReference>
<evidence type="ECO:0000256" key="6">
    <source>
        <dbReference type="ARBA" id="ARBA00023015"/>
    </source>
</evidence>
<keyword evidence="13" id="KW-1185">Reference proteome</keyword>
<dbReference type="GO" id="GO:0003677">
    <property type="term" value="F:DNA binding"/>
    <property type="evidence" value="ECO:0007669"/>
    <property type="project" value="UniProtKB-KW"/>
</dbReference>
<keyword evidence="4 10" id="KW-0863">Zinc-finger</keyword>
<dbReference type="AlphaFoldDB" id="A0A834GYZ6"/>
<feature type="domain" description="BED-type" evidence="11">
    <location>
        <begin position="27"/>
        <end position="82"/>
    </location>
</feature>
<keyword evidence="5" id="KW-0862">Zinc</keyword>
<reference evidence="12" key="1">
    <citation type="submission" date="2019-11" db="EMBL/GenBank/DDBJ databases">
        <authorList>
            <person name="Liu Y."/>
            <person name="Hou J."/>
            <person name="Li T.-Q."/>
            <person name="Guan C.-H."/>
            <person name="Wu X."/>
            <person name="Wu H.-Z."/>
            <person name="Ling F."/>
            <person name="Zhang R."/>
            <person name="Shi X.-G."/>
            <person name="Ren J.-P."/>
            <person name="Chen E.-F."/>
            <person name="Sun J.-M."/>
        </authorList>
    </citation>
    <scope>NUCLEOTIDE SEQUENCE</scope>
    <source>
        <strain evidence="12">Adult_tree_wgs_1</strain>
        <tissue evidence="12">Leaves</tissue>
    </source>
</reference>
<dbReference type="GO" id="GO:0008270">
    <property type="term" value="F:zinc ion binding"/>
    <property type="evidence" value="ECO:0007669"/>
    <property type="project" value="UniProtKB-KW"/>
</dbReference>
<sequence length="647" mass="74741">MDEELEEFEDFEVVDESASSATRRFRCTTSSVWTEFDKYKDGSGKERAKCKRCDHNYLAGENGTSNLIRHLKKMHKEDDTLFDNQPLNQEIYRELLAKAIVDHNYSISFVEHASNRRLHAYLNRDVKFISRNTAKSIVGKMYQREKESLKHALELIPSKICLTSDLWSSITSDEYMVLTAHYVDENWVLQKKILSFSNVPPPRNGAILADKLISLLKEWGIEKKIFTITLDNASYNDTLVANLKKHPSFGPCLPCNGNFFRVRCGAHILNLIVQEGLKVIDKVVHNIRKSVKYVRGSDARKLRFVECLRELPFQTSKKVCQDMPTRWNSTYTMLETSLKHRSAFLHLSMIDPYYNTCPSEEEWNIAEKIARFLEPFFHITTLFSGSYYPTANLYFHSVWRIQVRILKELESEDQVIQAMAKVMKEKFGKYWDCYSVVLSFAIILDPRYKLQFVEFCYEKLYGNEVAVSRAKILRDKLYVIFKGYLQHSTGNSRTMAQMSSCGTPDCDTRDDLEGFDTFTSRLVGPSTSKSQLDIYLEESRLNHREHENLNVLGFWKEQCNRFPELSLMARDILSIPITTVASESAFSIGGRILGKYRSSLLPQNAEALLCSRDWLFGVPDAQDEDDRLVEDLENLCISQSDAPMDDE</sequence>
<evidence type="ECO:0000259" key="11">
    <source>
        <dbReference type="PROSITE" id="PS50808"/>
    </source>
</evidence>
<evidence type="ECO:0000256" key="2">
    <source>
        <dbReference type="ARBA" id="ARBA00011738"/>
    </source>
</evidence>
<dbReference type="PANTHER" id="PTHR46481">
    <property type="entry name" value="ZINC FINGER BED DOMAIN-CONTAINING PROTEIN 4"/>
    <property type="match status" value="1"/>
</dbReference>
<dbReference type="Pfam" id="PF14372">
    <property type="entry name" value="hAT-like_RNase-H"/>
    <property type="match status" value="1"/>
</dbReference>
<protein>
    <recommendedName>
        <fullName evidence="11">BED-type domain-containing protein</fullName>
    </recommendedName>
</protein>
<organism evidence="12 13">
    <name type="scientific">Rhododendron simsii</name>
    <name type="common">Sims's rhododendron</name>
    <dbReference type="NCBI Taxonomy" id="118357"/>
    <lineage>
        <taxon>Eukaryota</taxon>
        <taxon>Viridiplantae</taxon>
        <taxon>Streptophyta</taxon>
        <taxon>Embryophyta</taxon>
        <taxon>Tracheophyta</taxon>
        <taxon>Spermatophyta</taxon>
        <taxon>Magnoliopsida</taxon>
        <taxon>eudicotyledons</taxon>
        <taxon>Gunneridae</taxon>
        <taxon>Pentapetalae</taxon>
        <taxon>asterids</taxon>
        <taxon>Ericales</taxon>
        <taxon>Ericaceae</taxon>
        <taxon>Ericoideae</taxon>
        <taxon>Rhodoreae</taxon>
        <taxon>Rhododendron</taxon>
    </lineage>
</organism>
<proteinExistence type="predicted"/>
<comment type="subcellular location">
    <subcellularLocation>
        <location evidence="1">Nucleus</location>
    </subcellularLocation>
</comment>
<evidence type="ECO:0000256" key="8">
    <source>
        <dbReference type="ARBA" id="ARBA00023163"/>
    </source>
</evidence>
<dbReference type="Proteomes" id="UP000626092">
    <property type="component" value="Unassembled WGS sequence"/>
</dbReference>
<dbReference type="InterPro" id="IPR025525">
    <property type="entry name" value="hAT-like_transposase_RNase-H"/>
</dbReference>
<dbReference type="OrthoDB" id="1873329at2759"/>
<dbReference type="SUPFAM" id="SSF53098">
    <property type="entry name" value="Ribonuclease H-like"/>
    <property type="match status" value="1"/>
</dbReference>
<dbReference type="EMBL" id="WJXA01000006">
    <property type="protein sequence ID" value="KAF7141821.1"/>
    <property type="molecule type" value="Genomic_DNA"/>
</dbReference>
<evidence type="ECO:0000256" key="7">
    <source>
        <dbReference type="ARBA" id="ARBA00023125"/>
    </source>
</evidence>
<dbReference type="SUPFAM" id="SSF57667">
    <property type="entry name" value="beta-beta-alpha zinc fingers"/>
    <property type="match status" value="1"/>
</dbReference>
<dbReference type="GO" id="GO:0046983">
    <property type="term" value="F:protein dimerization activity"/>
    <property type="evidence" value="ECO:0007669"/>
    <property type="project" value="InterPro"/>
</dbReference>